<dbReference type="PROSITE" id="PS51257">
    <property type="entry name" value="PROKAR_LIPOPROTEIN"/>
    <property type="match status" value="1"/>
</dbReference>
<reference evidence="3 4" key="1">
    <citation type="submission" date="2018-11" db="EMBL/GenBank/DDBJ databases">
        <title>Parancylomarina longa gen. nov., sp. nov., isolated from sediments of southern Okinawa.</title>
        <authorList>
            <person name="Fu T."/>
        </authorList>
    </citation>
    <scope>NUCLEOTIDE SEQUENCE [LARGE SCALE GENOMIC DNA]</scope>
    <source>
        <strain evidence="3 4">T3-2 S1-C</strain>
    </source>
</reference>
<protein>
    <recommendedName>
        <fullName evidence="2">Fibrobacter succinogenes major paralogous domain-containing protein</fullName>
    </recommendedName>
</protein>
<dbReference type="Pfam" id="PF09603">
    <property type="entry name" value="Fib_succ_major"/>
    <property type="match status" value="1"/>
</dbReference>
<name>A0A434AGB2_9BACT</name>
<comment type="caution">
    <text evidence="3">The sequence shown here is derived from an EMBL/GenBank/DDBJ whole genome shotgun (WGS) entry which is preliminary data.</text>
</comment>
<keyword evidence="4" id="KW-1185">Reference proteome</keyword>
<proteinExistence type="predicted"/>
<accession>A0A434AGB2</accession>
<dbReference type="RefSeq" id="WP_127344431.1">
    <property type="nucleotide sequence ID" value="NZ_RJJX01000021.1"/>
</dbReference>
<feature type="chain" id="PRO_5019584115" description="Fibrobacter succinogenes major paralogous domain-containing protein" evidence="1">
    <location>
        <begin position="25"/>
        <end position="249"/>
    </location>
</feature>
<dbReference type="AlphaFoldDB" id="A0A434AGB2"/>
<feature type="domain" description="Fibrobacter succinogenes major paralogous" evidence="2">
    <location>
        <begin position="62"/>
        <end position="248"/>
    </location>
</feature>
<evidence type="ECO:0000256" key="1">
    <source>
        <dbReference type="SAM" id="SignalP"/>
    </source>
</evidence>
<sequence>MKNRSCIYSTISIALFLLFVTGCEKDNDSPINQTNGRTSAIFNPNLTYGTMTDQDGNEYKTIHVNGQTWMAENLRTTKYRNGDNISKIANNNDWVSITTGAYCSYNNTENRDTIATYGLLYNWYTTSDSRNLAPEGWHVATNTDWELLTLNLGGEDVAAFKFKEIGEYHWYGFGEYATNESGMTILPSGLRSPSDGNFCCMGGKGIYWSSTQGDDGYAWIILFVNSPRGDCVRVLNHMNHGYAIRCVKD</sequence>
<gene>
    <name evidence="3" type="ORF">DLK05_13155</name>
</gene>
<dbReference type="OrthoDB" id="9805760at2"/>
<evidence type="ECO:0000313" key="3">
    <source>
        <dbReference type="EMBL" id="RUT73424.1"/>
    </source>
</evidence>
<dbReference type="Proteomes" id="UP000282985">
    <property type="component" value="Unassembled WGS sequence"/>
</dbReference>
<dbReference type="EMBL" id="RJJX01000021">
    <property type="protein sequence ID" value="RUT73424.1"/>
    <property type="molecule type" value="Genomic_DNA"/>
</dbReference>
<dbReference type="NCBIfam" id="TIGR02145">
    <property type="entry name" value="Fib_succ_major"/>
    <property type="match status" value="1"/>
</dbReference>
<feature type="signal peptide" evidence="1">
    <location>
        <begin position="1"/>
        <end position="24"/>
    </location>
</feature>
<keyword evidence="1" id="KW-0732">Signal</keyword>
<evidence type="ECO:0000259" key="2">
    <source>
        <dbReference type="Pfam" id="PF09603"/>
    </source>
</evidence>
<organism evidence="3 4">
    <name type="scientific">Ancylomarina longa</name>
    <dbReference type="NCBI Taxonomy" id="2487017"/>
    <lineage>
        <taxon>Bacteria</taxon>
        <taxon>Pseudomonadati</taxon>
        <taxon>Bacteroidota</taxon>
        <taxon>Bacteroidia</taxon>
        <taxon>Marinilabiliales</taxon>
        <taxon>Marinifilaceae</taxon>
        <taxon>Ancylomarina</taxon>
    </lineage>
</organism>
<evidence type="ECO:0000313" key="4">
    <source>
        <dbReference type="Proteomes" id="UP000282985"/>
    </source>
</evidence>
<dbReference type="InterPro" id="IPR011871">
    <property type="entry name" value="Fib_succ_major"/>
</dbReference>